<dbReference type="InterPro" id="IPR052751">
    <property type="entry name" value="Plant_MAPKKK"/>
</dbReference>
<name>A0A9W7I8X8_HIBTR</name>
<proteinExistence type="inferred from homology"/>
<feature type="transmembrane region" description="Helical" evidence="7">
    <location>
        <begin position="466"/>
        <end position="483"/>
    </location>
</feature>
<dbReference type="AlphaFoldDB" id="A0A9W7I8X8"/>
<keyword evidence="2 5" id="KW-0547">Nucleotide-binding</keyword>
<evidence type="ECO:0000256" key="5">
    <source>
        <dbReference type="PROSITE-ProRule" id="PRU10141"/>
    </source>
</evidence>
<evidence type="ECO:0000256" key="7">
    <source>
        <dbReference type="SAM" id="Phobius"/>
    </source>
</evidence>
<dbReference type="PROSITE" id="PS00108">
    <property type="entry name" value="PROTEIN_KINASE_ST"/>
    <property type="match status" value="1"/>
</dbReference>
<feature type="binding site" evidence="5">
    <location>
        <position position="41"/>
    </location>
    <ligand>
        <name>ATP</name>
        <dbReference type="ChEBI" id="CHEBI:30616"/>
    </ligand>
</feature>
<dbReference type="Gene3D" id="1.10.510.10">
    <property type="entry name" value="Transferase(Phosphotransferase) domain 1"/>
    <property type="match status" value="1"/>
</dbReference>
<dbReference type="InterPro" id="IPR017441">
    <property type="entry name" value="Protein_kinase_ATP_BS"/>
</dbReference>
<evidence type="ECO:0000256" key="6">
    <source>
        <dbReference type="RuleBase" id="RU000304"/>
    </source>
</evidence>
<keyword evidence="7" id="KW-0812">Transmembrane</keyword>
<comment type="similarity">
    <text evidence="6">Belongs to the protein kinase superfamily.</text>
</comment>
<dbReference type="Proteomes" id="UP001165190">
    <property type="component" value="Unassembled WGS sequence"/>
</dbReference>
<evidence type="ECO:0000256" key="1">
    <source>
        <dbReference type="ARBA" id="ARBA00022679"/>
    </source>
</evidence>
<dbReference type="InterPro" id="IPR008271">
    <property type="entry name" value="Ser/Thr_kinase_AS"/>
</dbReference>
<comment type="caution">
    <text evidence="9">The sequence shown here is derived from an EMBL/GenBank/DDBJ whole genome shotgun (WGS) entry which is preliminary data.</text>
</comment>
<evidence type="ECO:0000256" key="2">
    <source>
        <dbReference type="ARBA" id="ARBA00022741"/>
    </source>
</evidence>
<dbReference type="CDD" id="cd06606">
    <property type="entry name" value="STKc_MAPKKK"/>
    <property type="match status" value="1"/>
</dbReference>
<dbReference type="SUPFAM" id="SSF56112">
    <property type="entry name" value="Protein kinase-like (PK-like)"/>
    <property type="match status" value="1"/>
</dbReference>
<evidence type="ECO:0000259" key="8">
    <source>
        <dbReference type="PROSITE" id="PS50011"/>
    </source>
</evidence>
<organism evidence="9 10">
    <name type="scientific">Hibiscus trionum</name>
    <name type="common">Flower of an hour</name>
    <dbReference type="NCBI Taxonomy" id="183268"/>
    <lineage>
        <taxon>Eukaryota</taxon>
        <taxon>Viridiplantae</taxon>
        <taxon>Streptophyta</taxon>
        <taxon>Embryophyta</taxon>
        <taxon>Tracheophyta</taxon>
        <taxon>Spermatophyta</taxon>
        <taxon>Magnoliopsida</taxon>
        <taxon>eudicotyledons</taxon>
        <taxon>Gunneridae</taxon>
        <taxon>Pentapetalae</taxon>
        <taxon>rosids</taxon>
        <taxon>malvids</taxon>
        <taxon>Malvales</taxon>
        <taxon>Malvaceae</taxon>
        <taxon>Malvoideae</taxon>
        <taxon>Hibiscus</taxon>
    </lineage>
</organism>
<protein>
    <recommendedName>
        <fullName evidence="8">Protein kinase domain-containing protein</fullName>
    </recommendedName>
</protein>
<evidence type="ECO:0000256" key="3">
    <source>
        <dbReference type="ARBA" id="ARBA00022777"/>
    </source>
</evidence>
<dbReference type="OrthoDB" id="275301at2759"/>
<keyword evidence="10" id="KW-1185">Reference proteome</keyword>
<keyword evidence="7" id="KW-0472">Membrane</keyword>
<reference evidence="9" key="1">
    <citation type="submission" date="2023-05" db="EMBL/GenBank/DDBJ databases">
        <title>Genome and transcriptome analyses reveal genes involved in the formation of fine ridges on petal epidermal cells in Hibiscus trionum.</title>
        <authorList>
            <person name="Koshimizu S."/>
            <person name="Masuda S."/>
            <person name="Ishii T."/>
            <person name="Shirasu K."/>
            <person name="Hoshino A."/>
            <person name="Arita M."/>
        </authorList>
    </citation>
    <scope>NUCLEOTIDE SEQUENCE</scope>
    <source>
        <strain evidence="9">Hamamatsu line</strain>
    </source>
</reference>
<dbReference type="GO" id="GO:0005524">
    <property type="term" value="F:ATP binding"/>
    <property type="evidence" value="ECO:0007669"/>
    <property type="project" value="UniProtKB-UniRule"/>
</dbReference>
<evidence type="ECO:0000313" key="9">
    <source>
        <dbReference type="EMBL" id="GMI92040.1"/>
    </source>
</evidence>
<evidence type="ECO:0000256" key="4">
    <source>
        <dbReference type="ARBA" id="ARBA00022840"/>
    </source>
</evidence>
<dbReference type="Pfam" id="PF00069">
    <property type="entry name" value="Pkinase"/>
    <property type="match status" value="1"/>
</dbReference>
<dbReference type="InterPro" id="IPR000719">
    <property type="entry name" value="Prot_kinase_dom"/>
</dbReference>
<dbReference type="PANTHER" id="PTHR48011:SF7">
    <property type="entry name" value="F10K1.14 PROTEIN"/>
    <property type="match status" value="1"/>
</dbReference>
<keyword evidence="6" id="KW-0723">Serine/threonine-protein kinase</keyword>
<dbReference type="GO" id="GO:0004674">
    <property type="term" value="F:protein serine/threonine kinase activity"/>
    <property type="evidence" value="ECO:0007669"/>
    <property type="project" value="UniProtKB-KW"/>
</dbReference>
<dbReference type="PROSITE" id="PS00107">
    <property type="entry name" value="PROTEIN_KINASE_ATP"/>
    <property type="match status" value="1"/>
</dbReference>
<keyword evidence="1" id="KW-0808">Transferase</keyword>
<keyword evidence="7" id="KW-1133">Transmembrane helix</keyword>
<keyword evidence="3" id="KW-0418">Kinase</keyword>
<evidence type="ECO:0000313" key="10">
    <source>
        <dbReference type="Proteomes" id="UP001165190"/>
    </source>
</evidence>
<dbReference type="GO" id="GO:0007165">
    <property type="term" value="P:signal transduction"/>
    <property type="evidence" value="ECO:0007669"/>
    <property type="project" value="TreeGrafter"/>
</dbReference>
<dbReference type="SMART" id="SM00220">
    <property type="entry name" value="S_TKc"/>
    <property type="match status" value="1"/>
</dbReference>
<gene>
    <name evidence="9" type="ORF">HRI_002873300</name>
</gene>
<dbReference type="InterPro" id="IPR011009">
    <property type="entry name" value="Kinase-like_dom_sf"/>
</dbReference>
<dbReference type="EMBL" id="BSYR01000024">
    <property type="protein sequence ID" value="GMI92040.1"/>
    <property type="molecule type" value="Genomic_DNA"/>
</dbReference>
<sequence>MEKGRSTQKISWTRGKYLGKGSFGTVTLATNKSDGSTFAVKSVDLATCLPSQLESLENEIRILRSFSSPYVVEYLGDDVTMNESPTAGYRNLHMEYLAGGTVADEAIVKSRLADVEERILRWHTRCLVSALNYVHSEGIVHCDVKGKNVLVGHDITSVKLADFGSARAEIKNESSDDKCRSMISPRGSPLWMAPEVIRGEYQGPESDVWSLGCTVIEMVTGKPAWEDQGFDSLNRIAHSDELPELPSQLSELGKDFVDKCLRRDRNQRWSCDQLLQHPFVASASAPNMIGESSPRCVLDFASSNFEKDENTENYEASARERIGKLATEGRVLWESDGWVAVRGCAANVDEGTSTEYREPMRTEKETEGTSSVYSGSWTGLVLFNSSDSISNSNTVTWWQCGNYVDVKGLKWCDCWADSCCRERSQKVELTVEKRELGIYRFYNLLLQLILCNLRLFRYSLVVFFNYSYSLHFILSLIFLVMRFRSFIFPI</sequence>
<accession>A0A9W7I8X8</accession>
<dbReference type="PANTHER" id="PTHR48011">
    <property type="entry name" value="CCR4-NOT TRANSCRIPTIONAL COMPLEX SUBUNIT CAF120-RELATED"/>
    <property type="match status" value="1"/>
</dbReference>
<feature type="domain" description="Protein kinase" evidence="8">
    <location>
        <begin position="12"/>
        <end position="280"/>
    </location>
</feature>
<dbReference type="FunFam" id="1.10.510.10:FF:001090">
    <property type="entry name" value="Serine threonine protein kinase putative"/>
    <property type="match status" value="1"/>
</dbReference>
<keyword evidence="4 5" id="KW-0067">ATP-binding</keyword>
<dbReference type="PROSITE" id="PS50011">
    <property type="entry name" value="PROTEIN_KINASE_DOM"/>
    <property type="match status" value="1"/>
</dbReference>